<keyword evidence="5" id="KW-0808">Transferase</keyword>
<gene>
    <name evidence="5" type="ORF">Tci_014484</name>
</gene>
<evidence type="ECO:0000259" key="4">
    <source>
        <dbReference type="Pfam" id="PF17921"/>
    </source>
</evidence>
<protein>
    <submittedName>
        <fullName evidence="5">Reverse transcriptase domain-containing protein</fullName>
    </submittedName>
</protein>
<evidence type="ECO:0000313" key="5">
    <source>
        <dbReference type="EMBL" id="GEU42506.1"/>
    </source>
</evidence>
<dbReference type="InterPro" id="IPR053134">
    <property type="entry name" value="RNA-dir_DNA_polymerase"/>
</dbReference>
<dbReference type="PANTHER" id="PTHR24559:SF444">
    <property type="entry name" value="REVERSE TRANSCRIPTASE DOMAIN-CONTAINING PROTEIN"/>
    <property type="match status" value="1"/>
</dbReference>
<dbReference type="GO" id="GO:0003676">
    <property type="term" value="F:nucleic acid binding"/>
    <property type="evidence" value="ECO:0007669"/>
    <property type="project" value="InterPro"/>
</dbReference>
<dbReference type="EMBL" id="BKCJ010001578">
    <property type="protein sequence ID" value="GEU42506.1"/>
    <property type="molecule type" value="Genomic_DNA"/>
</dbReference>
<proteinExistence type="predicted"/>
<dbReference type="Pfam" id="PF00078">
    <property type="entry name" value="RVT_1"/>
    <property type="match status" value="1"/>
</dbReference>
<evidence type="ECO:0000256" key="1">
    <source>
        <dbReference type="SAM" id="MobiDB-lite"/>
    </source>
</evidence>
<name>A0A6L2JZP6_TANCI</name>
<feature type="region of interest" description="Disordered" evidence="1">
    <location>
        <begin position="167"/>
        <end position="192"/>
    </location>
</feature>
<dbReference type="InterPro" id="IPR002156">
    <property type="entry name" value="RNaseH_domain"/>
</dbReference>
<sequence length="707" mass="81748">MVLRQNYILPIPERSWARHESVSRIKTSSRGCSEILIAGSLGKRSKKERENIRHSVREMEKRRKRRNTHRSPRSHDKKRKLQPKKRPVKRNNSEVGEITFPPLRNISSTDPVIIKSYVSGRQVNMVYLDGGSSCEVIYEHCFFKIKPFIRSLRVDSAIPLVGFSGEKSWPLGENPKEPKEEQRPTSEEHQEEVKGILSCVDTRKDSGGATFNTDDRINEIKHLEPVKQKKRSLAPERNKAIHTQVEELTKANILREVKYQTWVLNPIIVKKASQRWKLCIDFTNINKACPKEHHSIPMIEQKVEDLYKHRLKCFLDAYKGYHHIPIADKDEEKTAFYIREGVFCYRRLPFGLKKAGATYQRLIDKVFNHQLGRNMEVNAYDIIIKSDVEEEMLVDIKETLDELQAINLKLNPKKCSFGIEEGIFSGHLITKQGIKASPSKVMAISDLQPPKSVSEIQNLNKRLEALNRLCIAKEMRVQELTIFVDSQLVANQVNGLFEARQTVIKQYLDKAKELLANFSCHTKEHIKRDQTKKEDALSKLALMTFSKLAKKVLVEVIKDKSITQKEFANVTHKKEDSWMIPILEYLQFGKLPDDPQKARKLRIKALLYRIMDGTLYRRSYLSPWLRCVGETQAKSIFQEVHQGSCGMHAGPQSVVLKIIRLGYYWSSMHKDATSLIQRCETCQIHSPIPRKPKQEMTSIMSVWPFSQ</sequence>
<dbReference type="Pfam" id="PF17921">
    <property type="entry name" value="Integrase_H2C2"/>
    <property type="match status" value="1"/>
</dbReference>
<feature type="region of interest" description="Disordered" evidence="1">
    <location>
        <begin position="37"/>
        <end position="96"/>
    </location>
</feature>
<organism evidence="5">
    <name type="scientific">Tanacetum cinerariifolium</name>
    <name type="common">Dalmatian daisy</name>
    <name type="synonym">Chrysanthemum cinerariifolium</name>
    <dbReference type="NCBI Taxonomy" id="118510"/>
    <lineage>
        <taxon>Eukaryota</taxon>
        <taxon>Viridiplantae</taxon>
        <taxon>Streptophyta</taxon>
        <taxon>Embryophyta</taxon>
        <taxon>Tracheophyta</taxon>
        <taxon>Spermatophyta</taxon>
        <taxon>Magnoliopsida</taxon>
        <taxon>eudicotyledons</taxon>
        <taxon>Gunneridae</taxon>
        <taxon>Pentapetalae</taxon>
        <taxon>asterids</taxon>
        <taxon>campanulids</taxon>
        <taxon>Asterales</taxon>
        <taxon>Asteraceae</taxon>
        <taxon>Asteroideae</taxon>
        <taxon>Anthemideae</taxon>
        <taxon>Anthemidinae</taxon>
        <taxon>Tanacetum</taxon>
    </lineage>
</organism>
<dbReference type="InterPro" id="IPR041588">
    <property type="entry name" value="Integrase_H2C2"/>
</dbReference>
<dbReference type="Gene3D" id="3.30.420.10">
    <property type="entry name" value="Ribonuclease H-like superfamily/Ribonuclease H"/>
    <property type="match status" value="1"/>
</dbReference>
<dbReference type="Pfam" id="PF13456">
    <property type="entry name" value="RVT_3"/>
    <property type="match status" value="1"/>
</dbReference>
<dbReference type="AlphaFoldDB" id="A0A6L2JZP6"/>
<feature type="domain" description="Integrase zinc-binding" evidence="4">
    <location>
        <begin position="631"/>
        <end position="686"/>
    </location>
</feature>
<feature type="compositionally biased region" description="Basic and acidic residues" evidence="1">
    <location>
        <begin position="47"/>
        <end position="61"/>
    </location>
</feature>
<evidence type="ECO:0000259" key="2">
    <source>
        <dbReference type="Pfam" id="PF00078"/>
    </source>
</evidence>
<feature type="compositionally biased region" description="Basic residues" evidence="1">
    <location>
        <begin position="62"/>
        <end position="89"/>
    </location>
</feature>
<dbReference type="Gene3D" id="3.10.10.10">
    <property type="entry name" value="HIV Type 1 Reverse Transcriptase, subunit A, domain 1"/>
    <property type="match status" value="1"/>
</dbReference>
<feature type="domain" description="RNase H type-1" evidence="3">
    <location>
        <begin position="471"/>
        <end position="540"/>
    </location>
</feature>
<accession>A0A6L2JZP6</accession>
<dbReference type="CDD" id="cd01647">
    <property type="entry name" value="RT_LTR"/>
    <property type="match status" value="1"/>
</dbReference>
<dbReference type="InterPro" id="IPR000477">
    <property type="entry name" value="RT_dom"/>
</dbReference>
<keyword evidence="5" id="KW-0695">RNA-directed DNA polymerase</keyword>
<dbReference type="GO" id="GO:0004523">
    <property type="term" value="F:RNA-DNA hybrid ribonuclease activity"/>
    <property type="evidence" value="ECO:0007669"/>
    <property type="project" value="InterPro"/>
</dbReference>
<dbReference type="InterPro" id="IPR043128">
    <property type="entry name" value="Rev_trsase/Diguanyl_cyclase"/>
</dbReference>
<dbReference type="InterPro" id="IPR043502">
    <property type="entry name" value="DNA/RNA_pol_sf"/>
</dbReference>
<feature type="domain" description="Reverse transcriptase" evidence="2">
    <location>
        <begin position="269"/>
        <end position="418"/>
    </location>
</feature>
<evidence type="ECO:0000259" key="3">
    <source>
        <dbReference type="Pfam" id="PF13456"/>
    </source>
</evidence>
<dbReference type="Gene3D" id="1.10.340.70">
    <property type="match status" value="1"/>
</dbReference>
<feature type="compositionally biased region" description="Basic and acidic residues" evidence="1">
    <location>
        <begin position="174"/>
        <end position="192"/>
    </location>
</feature>
<dbReference type="InterPro" id="IPR036397">
    <property type="entry name" value="RNaseH_sf"/>
</dbReference>
<comment type="caution">
    <text evidence="5">The sequence shown here is derived from an EMBL/GenBank/DDBJ whole genome shotgun (WGS) entry which is preliminary data.</text>
</comment>
<keyword evidence="5" id="KW-0548">Nucleotidyltransferase</keyword>
<dbReference type="GO" id="GO:0003964">
    <property type="term" value="F:RNA-directed DNA polymerase activity"/>
    <property type="evidence" value="ECO:0007669"/>
    <property type="project" value="UniProtKB-KW"/>
</dbReference>
<dbReference type="SUPFAM" id="SSF56672">
    <property type="entry name" value="DNA/RNA polymerases"/>
    <property type="match status" value="1"/>
</dbReference>
<dbReference type="PANTHER" id="PTHR24559">
    <property type="entry name" value="TRANSPOSON TY3-I GAG-POL POLYPROTEIN"/>
    <property type="match status" value="1"/>
</dbReference>
<dbReference type="Gene3D" id="3.30.70.270">
    <property type="match status" value="1"/>
</dbReference>
<reference evidence="5" key="1">
    <citation type="journal article" date="2019" name="Sci. Rep.">
        <title>Draft genome of Tanacetum cinerariifolium, the natural source of mosquito coil.</title>
        <authorList>
            <person name="Yamashiro T."/>
            <person name="Shiraishi A."/>
            <person name="Satake H."/>
            <person name="Nakayama K."/>
        </authorList>
    </citation>
    <scope>NUCLEOTIDE SEQUENCE</scope>
</reference>